<comment type="caution">
    <text evidence="2">The sequence shown here is derived from an EMBL/GenBank/DDBJ whole genome shotgun (WGS) entry which is preliminary data.</text>
</comment>
<dbReference type="Proteomes" id="UP000437131">
    <property type="component" value="Unassembled WGS sequence"/>
</dbReference>
<proteinExistence type="predicted"/>
<protein>
    <submittedName>
        <fullName evidence="2">Putative toxin-antitoxin system toxin component, PIN family</fullName>
    </submittedName>
</protein>
<dbReference type="InterPro" id="IPR002850">
    <property type="entry name" value="PIN_toxin-like"/>
</dbReference>
<accession>A0A844GYI9</accession>
<dbReference type="RefSeq" id="WP_155083805.1">
    <property type="nucleotide sequence ID" value="NZ_WMIA01000009.1"/>
</dbReference>
<dbReference type="EMBL" id="WMIA01000009">
    <property type="protein sequence ID" value="MTF39046.1"/>
    <property type="molecule type" value="Genomic_DNA"/>
</dbReference>
<gene>
    <name evidence="2" type="ORF">GGC33_08900</name>
</gene>
<dbReference type="AlphaFoldDB" id="A0A844GYI9"/>
<sequence>MKKKPLVIVDTSVFISALRSSNLQSAPNLIIKYYLEYKITLILTPQIEKEITLILIRHQIKETKILNLLTTFDDLACYKQGIYQTNFLDKIDSKDNIFLSASYESKANYLVFLDKHLLNLKHFHQTIILNPQSFLNLLLQYE</sequence>
<dbReference type="InterPro" id="IPR029060">
    <property type="entry name" value="PIN-like_dom_sf"/>
</dbReference>
<evidence type="ECO:0000313" key="2">
    <source>
        <dbReference type="EMBL" id="MTF39046.1"/>
    </source>
</evidence>
<dbReference type="PANTHER" id="PTHR34610:SF3">
    <property type="entry name" value="SSL7007 PROTEIN"/>
    <property type="match status" value="1"/>
</dbReference>
<evidence type="ECO:0000313" key="3">
    <source>
        <dbReference type="Proteomes" id="UP000437131"/>
    </source>
</evidence>
<dbReference type="Pfam" id="PF13470">
    <property type="entry name" value="PIN_3"/>
    <property type="match status" value="1"/>
</dbReference>
<dbReference type="InterPro" id="IPR002716">
    <property type="entry name" value="PIN_dom"/>
</dbReference>
<reference evidence="2 3" key="1">
    <citation type="submission" date="2019-11" db="EMBL/GenBank/DDBJ databases">
        <title>Isolation of a new High Light Tolerant Cyanobacteria.</title>
        <authorList>
            <person name="Dobson Z."/>
            <person name="Vaughn N."/>
            <person name="Vaughn M."/>
            <person name="Fromme P."/>
            <person name="Mazor Y."/>
        </authorList>
    </citation>
    <scope>NUCLEOTIDE SEQUENCE [LARGE SCALE GENOMIC DNA]</scope>
    <source>
        <strain evidence="2 3">0216</strain>
    </source>
</reference>
<organism evidence="2 3">
    <name type="scientific">Cyanobacterium aponinum 0216</name>
    <dbReference type="NCBI Taxonomy" id="2676140"/>
    <lineage>
        <taxon>Bacteria</taxon>
        <taxon>Bacillati</taxon>
        <taxon>Cyanobacteriota</taxon>
        <taxon>Cyanophyceae</taxon>
        <taxon>Oscillatoriophycideae</taxon>
        <taxon>Chroococcales</taxon>
        <taxon>Geminocystaceae</taxon>
        <taxon>Cyanobacterium</taxon>
    </lineage>
</organism>
<feature type="domain" description="PIN" evidence="1">
    <location>
        <begin position="7"/>
        <end position="115"/>
    </location>
</feature>
<evidence type="ECO:0000259" key="1">
    <source>
        <dbReference type="Pfam" id="PF13470"/>
    </source>
</evidence>
<dbReference type="NCBIfam" id="TIGR00305">
    <property type="entry name" value="putative toxin-antitoxin system toxin component, PIN family"/>
    <property type="match status" value="1"/>
</dbReference>
<dbReference type="PANTHER" id="PTHR34610">
    <property type="entry name" value="SSL7007 PROTEIN"/>
    <property type="match status" value="1"/>
</dbReference>
<dbReference type="SUPFAM" id="SSF88723">
    <property type="entry name" value="PIN domain-like"/>
    <property type="match status" value="1"/>
</dbReference>
<name>A0A844GYI9_9CHRO</name>